<evidence type="ECO:0000256" key="9">
    <source>
        <dbReference type="ARBA" id="ARBA00047356"/>
    </source>
</evidence>
<comment type="function">
    <text evidence="10">Part of the ABC transporter DppABCDF involved in the uptake of various di/tripeptides. Is also involved in the uptake of phaseolotoxin, a toxic tripeptide inhibiting the enzyme ornithine carbamoyltransferase. Responsible for energy coupling to the transport system.</text>
</comment>
<accession>A0A1I6H0L8</accession>
<dbReference type="GO" id="GO:0015833">
    <property type="term" value="P:peptide transport"/>
    <property type="evidence" value="ECO:0007669"/>
    <property type="project" value="InterPro"/>
</dbReference>
<comment type="subunit">
    <text evidence="11">The complex is composed of two ATP-binding proteins (DppD and DppF), two transmembrane proteins (DppB and DppC) and a solute-binding protein (DppA1-A5). Five orthologous SBPs (DppA1-A5) are present in P.aeruginosa, which increases the substrate specificity of the DppBCDF transporter.</text>
</comment>
<comment type="similarity">
    <text evidence="2">Belongs to the ABC transporter superfamily.</text>
</comment>
<keyword evidence="3" id="KW-0813">Transport</keyword>
<dbReference type="InterPro" id="IPR027417">
    <property type="entry name" value="P-loop_NTPase"/>
</dbReference>
<dbReference type="SUPFAM" id="SSF52540">
    <property type="entry name" value="P-loop containing nucleoside triphosphate hydrolases"/>
    <property type="match status" value="1"/>
</dbReference>
<dbReference type="Gene3D" id="3.40.50.300">
    <property type="entry name" value="P-loop containing nucleotide triphosphate hydrolases"/>
    <property type="match status" value="1"/>
</dbReference>
<dbReference type="GO" id="GO:0016887">
    <property type="term" value="F:ATP hydrolysis activity"/>
    <property type="evidence" value="ECO:0007669"/>
    <property type="project" value="InterPro"/>
</dbReference>
<dbReference type="GO" id="GO:0005524">
    <property type="term" value="F:ATP binding"/>
    <property type="evidence" value="ECO:0007669"/>
    <property type="project" value="UniProtKB-KW"/>
</dbReference>
<dbReference type="STRING" id="650891.SAMN05216203_0687"/>
<evidence type="ECO:0000256" key="2">
    <source>
        <dbReference type="ARBA" id="ARBA00005417"/>
    </source>
</evidence>
<dbReference type="InterPro" id="IPR003439">
    <property type="entry name" value="ABC_transporter-like_ATP-bd"/>
</dbReference>
<dbReference type="FunFam" id="3.40.50.300:FF:000016">
    <property type="entry name" value="Oligopeptide ABC transporter ATP-binding component"/>
    <property type="match status" value="1"/>
</dbReference>
<dbReference type="Pfam" id="PF00005">
    <property type="entry name" value="ABC_tran"/>
    <property type="match status" value="1"/>
</dbReference>
<dbReference type="Pfam" id="PF08352">
    <property type="entry name" value="oligo_HPY"/>
    <property type="match status" value="1"/>
</dbReference>
<dbReference type="PROSITE" id="PS50893">
    <property type="entry name" value="ABC_TRANSPORTER_2"/>
    <property type="match status" value="1"/>
</dbReference>
<reference evidence="13 14" key="1">
    <citation type="submission" date="2016-10" db="EMBL/GenBank/DDBJ databases">
        <authorList>
            <person name="de Groot N.N."/>
        </authorList>
    </citation>
    <scope>NUCLEOTIDE SEQUENCE [LARGE SCALE GENOMIC DNA]</scope>
    <source>
        <strain evidence="13 14">CGMCC 1.9167</strain>
    </source>
</reference>
<evidence type="ECO:0000256" key="10">
    <source>
        <dbReference type="ARBA" id="ARBA00058018"/>
    </source>
</evidence>
<gene>
    <name evidence="13" type="ORF">SAMN05216203_0687</name>
</gene>
<dbReference type="EMBL" id="FOYW01000001">
    <property type="protein sequence ID" value="SFR47996.1"/>
    <property type="molecule type" value="Genomic_DNA"/>
</dbReference>
<dbReference type="EC" id="7.4.2.9" evidence="8"/>
<evidence type="ECO:0000313" key="13">
    <source>
        <dbReference type="EMBL" id="SFR47996.1"/>
    </source>
</evidence>
<evidence type="ECO:0000259" key="12">
    <source>
        <dbReference type="PROSITE" id="PS50893"/>
    </source>
</evidence>
<keyword evidence="14" id="KW-1185">Reference proteome</keyword>
<dbReference type="InterPro" id="IPR017871">
    <property type="entry name" value="ABC_transporter-like_CS"/>
</dbReference>
<dbReference type="GO" id="GO:0005886">
    <property type="term" value="C:plasma membrane"/>
    <property type="evidence" value="ECO:0007669"/>
    <property type="project" value="UniProtKB-SubCell"/>
</dbReference>
<dbReference type="GO" id="GO:0055085">
    <property type="term" value="P:transmembrane transport"/>
    <property type="evidence" value="ECO:0007669"/>
    <property type="project" value="UniProtKB-ARBA"/>
</dbReference>
<evidence type="ECO:0000256" key="3">
    <source>
        <dbReference type="ARBA" id="ARBA00022448"/>
    </source>
</evidence>
<dbReference type="PROSITE" id="PS00211">
    <property type="entry name" value="ABC_TRANSPORTER_1"/>
    <property type="match status" value="1"/>
</dbReference>
<protein>
    <recommendedName>
        <fullName evidence="8">ABC-type dipeptide transporter</fullName>
        <ecNumber evidence="8">7.4.2.9</ecNumber>
    </recommendedName>
</protein>
<evidence type="ECO:0000256" key="4">
    <source>
        <dbReference type="ARBA" id="ARBA00022475"/>
    </source>
</evidence>
<evidence type="ECO:0000313" key="14">
    <source>
        <dbReference type="Proteomes" id="UP000198644"/>
    </source>
</evidence>
<dbReference type="PANTHER" id="PTHR43297">
    <property type="entry name" value="OLIGOPEPTIDE TRANSPORT ATP-BINDING PROTEIN APPD"/>
    <property type="match status" value="1"/>
</dbReference>
<dbReference type="Proteomes" id="UP000198644">
    <property type="component" value="Unassembled WGS sequence"/>
</dbReference>
<keyword evidence="4" id="KW-1003">Cell membrane</keyword>
<dbReference type="InterPro" id="IPR003593">
    <property type="entry name" value="AAA+_ATPase"/>
</dbReference>
<evidence type="ECO:0000256" key="1">
    <source>
        <dbReference type="ARBA" id="ARBA00004417"/>
    </source>
</evidence>
<comment type="subcellular location">
    <subcellularLocation>
        <location evidence="1">Cell inner membrane</location>
        <topology evidence="1">Peripheral membrane protein</topology>
    </subcellularLocation>
</comment>
<keyword evidence="6 13" id="KW-0067">ATP-binding</keyword>
<evidence type="ECO:0000256" key="8">
    <source>
        <dbReference type="ARBA" id="ARBA00038852"/>
    </source>
</evidence>
<proteinExistence type="inferred from homology"/>
<organism evidence="13 14">
    <name type="scientific">Marinobacter daqiaonensis</name>
    <dbReference type="NCBI Taxonomy" id="650891"/>
    <lineage>
        <taxon>Bacteria</taxon>
        <taxon>Pseudomonadati</taxon>
        <taxon>Pseudomonadota</taxon>
        <taxon>Gammaproteobacteria</taxon>
        <taxon>Pseudomonadales</taxon>
        <taxon>Marinobacteraceae</taxon>
        <taxon>Marinobacter</taxon>
    </lineage>
</organism>
<evidence type="ECO:0000256" key="11">
    <source>
        <dbReference type="ARBA" id="ARBA00065473"/>
    </source>
</evidence>
<dbReference type="InterPro" id="IPR013563">
    <property type="entry name" value="Oligopep_ABC_C"/>
</dbReference>
<comment type="catalytic activity">
    <reaction evidence="9">
        <text>a dipeptide(out) + ATP + H2O = a dipeptide(in) + ADP + phosphate + H(+)</text>
        <dbReference type="Rhea" id="RHEA:23120"/>
        <dbReference type="ChEBI" id="CHEBI:15377"/>
        <dbReference type="ChEBI" id="CHEBI:15378"/>
        <dbReference type="ChEBI" id="CHEBI:30616"/>
        <dbReference type="ChEBI" id="CHEBI:43474"/>
        <dbReference type="ChEBI" id="CHEBI:90799"/>
        <dbReference type="ChEBI" id="CHEBI:456216"/>
        <dbReference type="EC" id="7.4.2.9"/>
    </reaction>
</comment>
<keyword evidence="7" id="KW-0472">Membrane</keyword>
<dbReference type="CDD" id="cd03257">
    <property type="entry name" value="ABC_NikE_OppD_transporters"/>
    <property type="match status" value="1"/>
</dbReference>
<evidence type="ECO:0000256" key="7">
    <source>
        <dbReference type="ARBA" id="ARBA00023136"/>
    </source>
</evidence>
<keyword evidence="5" id="KW-0547">Nucleotide-binding</keyword>
<evidence type="ECO:0000256" key="5">
    <source>
        <dbReference type="ARBA" id="ARBA00022741"/>
    </source>
</evidence>
<name>A0A1I6H0L8_9GAMM</name>
<dbReference type="OrthoDB" id="9784450at2"/>
<sequence>MLVAKSEQSIGAAALGGGNPAASPDPSHAAPILDVRGLSISFRGRDGITHVTRDVSFQVAPGERVGVVGESGCGKSVTGLSLLRLLPERTAIINGEIRFDGCDLMSMKPKEIRKIRGRDISMIFQEPMTALDPVFTVGQQLIETLRTHYPMPFAEARDRSVQALRDVGIPSPEQRIDEYPHQFSGGMRQRVMIAMALICKPKLIIADEPTTALDVTVQAQIIDLLKELSENTGTALLFITHDLGVVAETCSRMITMYAGEVVESSPVDDVLRRPGHPYTSGLLRSLPRLSDRGGRLPFIPGRVPSPHAMPEGCRYQERCAHAGAGCDRYQQMVEISEGRHARCHKAADLELEGAVT</sequence>
<evidence type="ECO:0000256" key="6">
    <source>
        <dbReference type="ARBA" id="ARBA00022840"/>
    </source>
</evidence>
<dbReference type="InterPro" id="IPR050388">
    <property type="entry name" value="ABC_Ni/Peptide_Import"/>
</dbReference>
<dbReference type="AlphaFoldDB" id="A0A1I6H0L8"/>
<dbReference type="NCBIfam" id="TIGR01727">
    <property type="entry name" value="oligo_HPY"/>
    <property type="match status" value="1"/>
</dbReference>
<dbReference type="SMART" id="SM00382">
    <property type="entry name" value="AAA"/>
    <property type="match status" value="1"/>
</dbReference>
<feature type="domain" description="ABC transporter" evidence="12">
    <location>
        <begin position="35"/>
        <end position="283"/>
    </location>
</feature>
<dbReference type="PANTHER" id="PTHR43297:SF2">
    <property type="entry name" value="DIPEPTIDE TRANSPORT ATP-BINDING PROTEIN DPPD"/>
    <property type="match status" value="1"/>
</dbReference>
<dbReference type="RefSeq" id="WP_092008886.1">
    <property type="nucleotide sequence ID" value="NZ_FOYW01000001.1"/>
</dbReference>